<reference evidence="1" key="4">
    <citation type="submission" date="2025-05" db="UniProtKB">
        <authorList>
            <consortium name="Ensembl"/>
        </authorList>
    </citation>
    <scope>IDENTIFICATION</scope>
</reference>
<evidence type="ECO:0000313" key="1">
    <source>
        <dbReference type="Ensembl" id="ENSCGRP00001008067.1"/>
    </source>
</evidence>
<name>A0A3L7INZ5_CRIGR</name>
<dbReference type="RefSeq" id="XP_035316626.1">
    <property type="nucleotide sequence ID" value="XM_035460735.1"/>
</dbReference>
<sequence>MGLGRSKPHPRVIKVTPLQEAEIPSAGPVFYTINRDLEEKSSYPFSRLQDQNQVLKGLLPPLRETWYGRHPAVSRPMHHDIPLKHEDSSIIKRHPPRRIQKLEPIDLPQVITSEGLLHQQEARTSHKGKQEPEKTMHFSMYSSGKRQYLHKMQMLEINHKRQEALMKSLQNASRLELQKLKDHNGNKIIQSTPGSNDYDIITTLSDETMNRDPGNPQDKEFLEYYTKNDCYIPKIGKMEAWIREQEAQRQPFWDCSSSDSDEFSNRKKRPQALVRTRTVRIPPYDSFYDSE</sequence>
<evidence type="ECO:0000313" key="2">
    <source>
        <dbReference type="Proteomes" id="UP000694386"/>
    </source>
</evidence>
<dbReference type="RefSeq" id="XP_035309275.1">
    <property type="nucleotide sequence ID" value="XM_035453384.1"/>
</dbReference>
<dbReference type="AlphaFoldDB" id="A0A3L7INZ5"/>
<protein>
    <submittedName>
        <fullName evidence="1">Coiled-coil domain containing 198</fullName>
    </submittedName>
    <submittedName>
        <fullName evidence="4">Uncharacterized protein CCDC198</fullName>
    </submittedName>
</protein>
<dbReference type="GeneID" id="100754915"/>
<reference evidence="4" key="3">
    <citation type="submission" date="2025-04" db="UniProtKB">
        <authorList>
            <consortium name="RefSeq"/>
        </authorList>
    </citation>
    <scope>IDENTIFICATION</scope>
    <source>
        <strain evidence="4">17A/GY</strain>
        <tissue evidence="4">Liver</tissue>
    </source>
</reference>
<gene>
    <name evidence="1 4" type="primary">Ccdc198</name>
</gene>
<proteinExistence type="predicted"/>
<dbReference type="Pfam" id="PF15398">
    <property type="entry name" value="DUF4619"/>
    <property type="match status" value="1"/>
</dbReference>
<dbReference type="PANTHER" id="PTHR16065">
    <property type="entry name" value="COILED-COIL DOMAIN CONTAINING 198"/>
    <property type="match status" value="1"/>
</dbReference>
<dbReference type="OrthoDB" id="6344011at2759"/>
<dbReference type="Proteomes" id="UP000694386">
    <property type="component" value="Unplaced"/>
</dbReference>
<dbReference type="Ensembl" id="ENSCGRT00001012168.1">
    <property type="protein sequence ID" value="ENSCGRP00001008067.1"/>
    <property type="gene ID" value="ENSCGRG00001010407.1"/>
</dbReference>
<accession>A0A3L7INZ5</accession>
<keyword evidence="3" id="KW-1185">Reference proteome</keyword>
<organism evidence="1 2">
    <name type="scientific">Cricetulus griseus</name>
    <name type="common">Chinese hamster</name>
    <name type="synonym">Cricetulus barabensis griseus</name>
    <dbReference type="NCBI Taxonomy" id="10029"/>
    <lineage>
        <taxon>Eukaryota</taxon>
        <taxon>Metazoa</taxon>
        <taxon>Chordata</taxon>
        <taxon>Craniata</taxon>
        <taxon>Vertebrata</taxon>
        <taxon>Euteleostomi</taxon>
        <taxon>Mammalia</taxon>
        <taxon>Eutheria</taxon>
        <taxon>Euarchontoglires</taxon>
        <taxon>Glires</taxon>
        <taxon>Rodentia</taxon>
        <taxon>Myomorpha</taxon>
        <taxon>Muroidea</taxon>
        <taxon>Cricetidae</taxon>
        <taxon>Cricetinae</taxon>
        <taxon>Cricetulus</taxon>
    </lineage>
</organism>
<evidence type="ECO:0000313" key="4">
    <source>
        <dbReference type="RefSeq" id="XP_035309275.1"/>
    </source>
</evidence>
<reference evidence="3" key="1">
    <citation type="journal article" date="2018" name="Biotechnol. Bioeng.">
        <title>A reference genome of the Chinese hamster based on a hybrid assembly strategy.</title>
        <authorList>
            <person name="Rupp O."/>
            <person name="MacDonald M.L."/>
            <person name="Li S."/>
            <person name="Dhiman H."/>
            <person name="Polson S."/>
            <person name="Griep S."/>
            <person name="Heffner K."/>
            <person name="Hernandez I."/>
            <person name="Brinkrolf K."/>
            <person name="Jadhav V."/>
            <person name="Samoudi M."/>
            <person name="Hao H."/>
            <person name="Kingham B."/>
            <person name="Goesmann A."/>
            <person name="Betenbaugh M.J."/>
            <person name="Lewis N.E."/>
            <person name="Borth N."/>
            <person name="Lee K.H."/>
        </authorList>
    </citation>
    <scope>NUCLEOTIDE SEQUENCE [LARGE SCALE GENOMIC DNA]</scope>
    <source>
        <strain evidence="3">17A/GY</strain>
    </source>
</reference>
<dbReference type="GO" id="GO:0031410">
    <property type="term" value="C:cytoplasmic vesicle"/>
    <property type="evidence" value="ECO:0007669"/>
    <property type="project" value="Ensembl"/>
</dbReference>
<dbReference type="PANTHER" id="PTHR16065:SF2">
    <property type="entry name" value="COILED-COIL DOMAIN CONTAINING 198"/>
    <property type="match status" value="1"/>
</dbReference>
<dbReference type="GO" id="GO:0097009">
    <property type="term" value="P:energy homeostasis"/>
    <property type="evidence" value="ECO:0007669"/>
    <property type="project" value="Ensembl"/>
</dbReference>
<reference evidence="3" key="2">
    <citation type="journal article" date="2020" name="Biotechnol. Bioeng.">
        <title>Chromosome-scale scaffolds for the Chinese hamster reference genome assembly to facilitate the study of the CHO epigenome.</title>
        <authorList>
            <person name="Hilliard W."/>
            <person name="MacDonald M."/>
            <person name="Lee K.H."/>
        </authorList>
    </citation>
    <scope>NUCLEOTIDE SEQUENCE [LARGE SCALE GENOMIC DNA]</scope>
    <source>
        <strain evidence="3">17A/GY</strain>
    </source>
</reference>
<dbReference type="Proteomes" id="UP001108280">
    <property type="component" value="Chromosome 1"/>
</dbReference>
<dbReference type="InterPro" id="IPR029235">
    <property type="entry name" value="FAME"/>
</dbReference>
<dbReference type="KEGG" id="cge:100754915"/>
<dbReference type="OMA" id="QRDHKAK"/>
<dbReference type="GeneTree" id="ENSGT00390000001071"/>
<dbReference type="CTD" id="55195"/>
<dbReference type="GO" id="GO:0005886">
    <property type="term" value="C:plasma membrane"/>
    <property type="evidence" value="ECO:0007669"/>
    <property type="project" value="Ensembl"/>
</dbReference>
<evidence type="ECO:0000313" key="3">
    <source>
        <dbReference type="Proteomes" id="UP001108280"/>
    </source>
</evidence>